<dbReference type="PANTHER" id="PTHR34136:SF1">
    <property type="entry name" value="UDP-N-ACETYL-D-MANNOSAMINURONIC ACID TRANSFERASE"/>
    <property type="match status" value="1"/>
</dbReference>
<dbReference type="EMBL" id="JAJCIS010000002">
    <property type="protein sequence ID" value="MCB7386448.1"/>
    <property type="molecule type" value="Genomic_DNA"/>
</dbReference>
<dbReference type="Proteomes" id="UP001299546">
    <property type="component" value="Unassembled WGS sequence"/>
</dbReference>
<sequence>MNVLDVQLDDYTAKEAMKTVTEYMKTEAVNTIEIVTVDILMRVAEDVALKENLEQLDMVLAGDEAILEAAGVTERRRLQEAEGQVFLRMLMRFFHKNHSKIFLLADREEELLQIENYLKETCGGVQVVGSAVVPDDESADDMIMNRINGAETEADCVLAILSSPKQEAFIKRCKAVLNAKIWLGIGKGLDPVRKRAGWKERMADFIEKKILKREIEKEKKKKDI</sequence>
<reference evidence="3 4" key="1">
    <citation type="submission" date="2021-10" db="EMBL/GenBank/DDBJ databases">
        <title>Collection of gut derived symbiotic bacterial strains cultured from healthy donors.</title>
        <authorList>
            <person name="Lin H."/>
            <person name="Littmann E."/>
            <person name="Kohout C."/>
            <person name="Pamer E.G."/>
        </authorList>
    </citation>
    <scope>NUCLEOTIDE SEQUENCE [LARGE SCALE GENOMIC DNA]</scope>
    <source>
        <strain evidence="3 4">DFI.1.165</strain>
    </source>
</reference>
<accession>A0ABS8DDE6</accession>
<keyword evidence="4" id="KW-1185">Reference proteome</keyword>
<evidence type="ECO:0000313" key="3">
    <source>
        <dbReference type="EMBL" id="MCB7386448.1"/>
    </source>
</evidence>
<protein>
    <submittedName>
        <fullName evidence="3">WecB/TagA/CpsF family glycosyltransferase</fullName>
    </submittedName>
</protein>
<name>A0ABS8DDE6_9FIRM</name>
<dbReference type="Pfam" id="PF03808">
    <property type="entry name" value="Glyco_tran_WecG"/>
    <property type="match status" value="1"/>
</dbReference>
<proteinExistence type="predicted"/>
<evidence type="ECO:0000313" key="4">
    <source>
        <dbReference type="Proteomes" id="UP001299546"/>
    </source>
</evidence>
<comment type="caution">
    <text evidence="3">The sequence shown here is derived from an EMBL/GenBank/DDBJ whole genome shotgun (WGS) entry which is preliminary data.</text>
</comment>
<dbReference type="PANTHER" id="PTHR34136">
    <property type="match status" value="1"/>
</dbReference>
<dbReference type="InterPro" id="IPR004629">
    <property type="entry name" value="WecG_TagA_CpsF"/>
</dbReference>
<keyword evidence="1" id="KW-0328">Glycosyltransferase</keyword>
<gene>
    <name evidence="3" type="ORF">LIZ65_04035</name>
</gene>
<evidence type="ECO:0000256" key="1">
    <source>
        <dbReference type="ARBA" id="ARBA00022676"/>
    </source>
</evidence>
<organism evidence="3 4">
    <name type="scientific">Bariatricus massiliensis</name>
    <dbReference type="NCBI Taxonomy" id="1745713"/>
    <lineage>
        <taxon>Bacteria</taxon>
        <taxon>Bacillati</taxon>
        <taxon>Bacillota</taxon>
        <taxon>Clostridia</taxon>
        <taxon>Lachnospirales</taxon>
        <taxon>Lachnospiraceae</taxon>
        <taxon>Bariatricus</taxon>
    </lineage>
</organism>
<dbReference type="RefSeq" id="WP_227183306.1">
    <property type="nucleotide sequence ID" value="NZ_JAJCIQ010000002.1"/>
</dbReference>
<evidence type="ECO:0000256" key="2">
    <source>
        <dbReference type="ARBA" id="ARBA00022679"/>
    </source>
</evidence>
<keyword evidence="2" id="KW-0808">Transferase</keyword>